<dbReference type="InterPro" id="IPR002068">
    <property type="entry name" value="A-crystallin/Hsp20_dom"/>
</dbReference>
<dbReference type="PANTHER" id="PTHR11527">
    <property type="entry name" value="HEAT-SHOCK PROTEIN 20 FAMILY MEMBER"/>
    <property type="match status" value="1"/>
</dbReference>
<evidence type="ECO:0000256" key="3">
    <source>
        <dbReference type="SAM" id="MobiDB-lite"/>
    </source>
</evidence>
<dbReference type="Pfam" id="PF00011">
    <property type="entry name" value="HSP20"/>
    <property type="match status" value="1"/>
</dbReference>
<dbReference type="InterPro" id="IPR031107">
    <property type="entry name" value="Small_HSP"/>
</dbReference>
<keyword evidence="6" id="KW-1185">Reference proteome</keyword>
<dbReference type="Gene3D" id="2.60.40.790">
    <property type="match status" value="1"/>
</dbReference>
<feature type="region of interest" description="Disordered" evidence="3">
    <location>
        <begin position="1"/>
        <end position="66"/>
    </location>
</feature>
<organism evidence="5 6">
    <name type="scientific">Halobacterium bonnevillei</name>
    <dbReference type="NCBI Taxonomy" id="2692200"/>
    <lineage>
        <taxon>Archaea</taxon>
        <taxon>Methanobacteriati</taxon>
        <taxon>Methanobacteriota</taxon>
        <taxon>Stenosarchaea group</taxon>
        <taxon>Halobacteria</taxon>
        <taxon>Halobacteriales</taxon>
        <taxon>Halobacteriaceae</taxon>
        <taxon>Halobacterium</taxon>
    </lineage>
</organism>
<dbReference type="SUPFAM" id="SSF49764">
    <property type="entry name" value="HSP20-like chaperones"/>
    <property type="match status" value="1"/>
</dbReference>
<feature type="domain" description="SHSP" evidence="4">
    <location>
        <begin position="62"/>
        <end position="174"/>
    </location>
</feature>
<feature type="compositionally biased region" description="Low complexity" evidence="3">
    <location>
        <begin position="38"/>
        <end position="57"/>
    </location>
</feature>
<dbReference type="OrthoDB" id="253425at2157"/>
<dbReference type="CDD" id="cd06464">
    <property type="entry name" value="ACD_sHsps-like"/>
    <property type="match status" value="1"/>
</dbReference>
<feature type="compositionally biased region" description="Polar residues" evidence="3">
    <location>
        <begin position="1"/>
        <end position="37"/>
    </location>
</feature>
<name>A0A6B0SSW1_9EURY</name>
<comment type="similarity">
    <text evidence="1 2">Belongs to the small heat shock protein (HSP20) family.</text>
</comment>
<sequence>MTRTQQWPQTVSYPDQAMTLTTATQPMGGVTWQTQSPVGQEAAGVQQQASQPQAQTQEGAVEQPAPVVPAADVIESPTEIVVHVDVPGFEKDHLQIHADGNQLYVSGDRSEDSEIDADQGERALVSERPLRIERTIPLPVHIDPEQVTASHDNGVCEVVVPKDETERRHEIGFQ</sequence>
<dbReference type="PROSITE" id="PS01031">
    <property type="entry name" value="SHSP"/>
    <property type="match status" value="1"/>
</dbReference>
<comment type="caution">
    <text evidence="5">The sequence shown here is derived from an EMBL/GenBank/DDBJ whole genome shotgun (WGS) entry which is preliminary data.</text>
</comment>
<evidence type="ECO:0000256" key="1">
    <source>
        <dbReference type="PROSITE-ProRule" id="PRU00285"/>
    </source>
</evidence>
<evidence type="ECO:0000256" key="2">
    <source>
        <dbReference type="RuleBase" id="RU003616"/>
    </source>
</evidence>
<dbReference type="InterPro" id="IPR008978">
    <property type="entry name" value="HSP20-like_chaperone"/>
</dbReference>
<proteinExistence type="inferred from homology"/>
<accession>A0A6B0SSW1</accession>
<gene>
    <name evidence="5" type="ORF">GRX66_16560</name>
</gene>
<reference evidence="5 6" key="1">
    <citation type="submission" date="2019-12" db="EMBL/GenBank/DDBJ databases">
        <title>Isolation and characterization of three novel carbon monoxide-oxidizing members of Halobacteria from salione crusts and soils.</title>
        <authorList>
            <person name="Myers M.R."/>
            <person name="King G.M."/>
        </authorList>
    </citation>
    <scope>NUCLEOTIDE SEQUENCE [LARGE SCALE GENOMIC DNA]</scope>
    <source>
        <strain evidence="5 6">PCN9</strain>
    </source>
</reference>
<dbReference type="Proteomes" id="UP000471521">
    <property type="component" value="Unassembled WGS sequence"/>
</dbReference>
<dbReference type="EMBL" id="WUUU01000204">
    <property type="protein sequence ID" value="MXR22122.1"/>
    <property type="molecule type" value="Genomic_DNA"/>
</dbReference>
<evidence type="ECO:0000313" key="5">
    <source>
        <dbReference type="EMBL" id="MXR22122.1"/>
    </source>
</evidence>
<evidence type="ECO:0000259" key="4">
    <source>
        <dbReference type="PROSITE" id="PS01031"/>
    </source>
</evidence>
<dbReference type="RefSeq" id="WP_159527508.1">
    <property type="nucleotide sequence ID" value="NZ_WUUU01000204.1"/>
</dbReference>
<protein>
    <submittedName>
        <fullName evidence="5">Hsp20 family protein</fullName>
    </submittedName>
</protein>
<evidence type="ECO:0000313" key="6">
    <source>
        <dbReference type="Proteomes" id="UP000471521"/>
    </source>
</evidence>
<dbReference type="AlphaFoldDB" id="A0A6B0SSW1"/>